<feature type="region of interest" description="Disordered" evidence="1">
    <location>
        <begin position="1"/>
        <end position="24"/>
    </location>
</feature>
<name>A0A316YW93_9BASI</name>
<protein>
    <recommendedName>
        <fullName evidence="2">Haem-binding uptake Tiki superfamily ChaN domain-containing protein</fullName>
    </recommendedName>
</protein>
<keyword evidence="4" id="KW-1185">Reference proteome</keyword>
<feature type="region of interest" description="Disordered" evidence="1">
    <location>
        <begin position="61"/>
        <end position="118"/>
    </location>
</feature>
<feature type="compositionally biased region" description="Basic and acidic residues" evidence="1">
    <location>
        <begin position="1"/>
        <end position="17"/>
    </location>
</feature>
<evidence type="ECO:0000313" key="3">
    <source>
        <dbReference type="EMBL" id="PWN93539.1"/>
    </source>
</evidence>
<dbReference type="AlphaFoldDB" id="A0A316YW93"/>
<sequence>MVADETAARQKDDEAVAGKRSMAAPMTEMAKRMSWLVGRLSPPHVVDARHLPRYWQTTQLRREQPCQASQQQDSSEEIEAETDRTQGSSPHQIDHLLASSSSSSSLSSSFAPSSPSTIEEIVRRSRKHRVIFFGEQHHQPEVLSAQLQLLLALVKDRRREHGKDARVHLVLEQFNLVEQPLLNRAAAPVPAVAEGEEQDKARARPVSSQEGFDLRHYWPLVQLARENDVKVWAGFPPRSWASLLARGKEDSTAESEEYKQQQQKQDVWSRIQQLDSDRFIEAEPASDSVVPPMRAEQKWSLISHVSWPHRSYLRSLFRPEEPAPCPPENLSVAARATENTVTVAPPEEKTGFLAAQALKDTYLAHVVDHVLDLPATLTPLSSASAADSSAIDQVGKRHNDTVLVICGAGHCEWGFGAVERLRAMRGRDAEQPLIVLSKPRDSHLWVRDDHDASTSPSQQATTTESSASPSPPSHHPAGWNQRLADFICLYDWVDV</sequence>
<dbReference type="GeneID" id="37042463"/>
<dbReference type="STRING" id="215250.A0A316YW93"/>
<feature type="compositionally biased region" description="Low complexity" evidence="1">
    <location>
        <begin position="97"/>
        <end position="116"/>
    </location>
</feature>
<dbReference type="RefSeq" id="XP_025380737.1">
    <property type="nucleotide sequence ID" value="XM_025520547.1"/>
</dbReference>
<evidence type="ECO:0000259" key="2">
    <source>
        <dbReference type="Pfam" id="PF04187"/>
    </source>
</evidence>
<gene>
    <name evidence="3" type="ORF">FA10DRAFT_264175</name>
</gene>
<feature type="compositionally biased region" description="Low complexity" evidence="1">
    <location>
        <begin position="453"/>
        <end position="468"/>
    </location>
</feature>
<organism evidence="3 4">
    <name type="scientific">Acaromyces ingoldii</name>
    <dbReference type="NCBI Taxonomy" id="215250"/>
    <lineage>
        <taxon>Eukaryota</taxon>
        <taxon>Fungi</taxon>
        <taxon>Dikarya</taxon>
        <taxon>Basidiomycota</taxon>
        <taxon>Ustilaginomycotina</taxon>
        <taxon>Exobasidiomycetes</taxon>
        <taxon>Exobasidiales</taxon>
        <taxon>Cryptobasidiaceae</taxon>
        <taxon>Acaromyces</taxon>
    </lineage>
</organism>
<feature type="domain" description="Haem-binding uptake Tiki superfamily ChaN" evidence="2">
    <location>
        <begin position="122"/>
        <end position="421"/>
    </location>
</feature>
<dbReference type="OrthoDB" id="8300214at2759"/>
<proteinExistence type="predicted"/>
<evidence type="ECO:0000256" key="1">
    <source>
        <dbReference type="SAM" id="MobiDB-lite"/>
    </source>
</evidence>
<dbReference type="InParanoid" id="A0A316YW93"/>
<dbReference type="Pfam" id="PF04187">
    <property type="entry name" value="Cofac_haem_bdg"/>
    <property type="match status" value="1"/>
</dbReference>
<dbReference type="Proteomes" id="UP000245768">
    <property type="component" value="Unassembled WGS sequence"/>
</dbReference>
<dbReference type="Gene3D" id="3.40.50.11550">
    <property type="match status" value="1"/>
</dbReference>
<accession>A0A316YW93</accession>
<dbReference type="EMBL" id="KZ819634">
    <property type="protein sequence ID" value="PWN93539.1"/>
    <property type="molecule type" value="Genomic_DNA"/>
</dbReference>
<feature type="region of interest" description="Disordered" evidence="1">
    <location>
        <begin position="447"/>
        <end position="478"/>
    </location>
</feature>
<evidence type="ECO:0000313" key="4">
    <source>
        <dbReference type="Proteomes" id="UP000245768"/>
    </source>
</evidence>
<reference evidence="3 4" key="1">
    <citation type="journal article" date="2018" name="Mol. Biol. Evol.">
        <title>Broad Genomic Sampling Reveals a Smut Pathogenic Ancestry of the Fungal Clade Ustilaginomycotina.</title>
        <authorList>
            <person name="Kijpornyongpan T."/>
            <person name="Mondo S.J."/>
            <person name="Barry K."/>
            <person name="Sandor L."/>
            <person name="Lee J."/>
            <person name="Lipzen A."/>
            <person name="Pangilinan J."/>
            <person name="LaButti K."/>
            <person name="Hainaut M."/>
            <person name="Henrissat B."/>
            <person name="Grigoriev I.V."/>
            <person name="Spatafora J.W."/>
            <person name="Aime M.C."/>
        </authorList>
    </citation>
    <scope>NUCLEOTIDE SEQUENCE [LARGE SCALE GENOMIC DNA]</scope>
    <source>
        <strain evidence="3 4">MCA 4198</strain>
    </source>
</reference>
<dbReference type="InterPro" id="IPR007314">
    <property type="entry name" value="Cofac_haem-bd_dom"/>
</dbReference>
<dbReference type="SUPFAM" id="SSF159501">
    <property type="entry name" value="EreA/ChaN-like"/>
    <property type="match status" value="1"/>
</dbReference>